<reference evidence="1 2" key="1">
    <citation type="journal article" date="2018" name="Mol. Biol. Evol.">
        <title>Broad Genomic Sampling Reveals a Smut Pathogenic Ancestry of the Fungal Clade Ustilaginomycotina.</title>
        <authorList>
            <person name="Kijpornyongpan T."/>
            <person name="Mondo S.J."/>
            <person name="Barry K."/>
            <person name="Sandor L."/>
            <person name="Lee J."/>
            <person name="Lipzen A."/>
            <person name="Pangilinan J."/>
            <person name="LaButti K."/>
            <person name="Hainaut M."/>
            <person name="Henrissat B."/>
            <person name="Grigoriev I.V."/>
            <person name="Spatafora J.W."/>
            <person name="Aime M.C."/>
        </authorList>
    </citation>
    <scope>NUCLEOTIDE SEQUENCE [LARGE SCALE GENOMIC DNA]</scope>
    <source>
        <strain evidence="1 2">SA 807</strain>
    </source>
</reference>
<keyword evidence="2" id="KW-1185">Reference proteome</keyword>
<evidence type="ECO:0000313" key="2">
    <source>
        <dbReference type="Proteomes" id="UP000245626"/>
    </source>
</evidence>
<evidence type="ECO:0000313" key="1">
    <source>
        <dbReference type="EMBL" id="PWN49020.1"/>
    </source>
</evidence>
<protein>
    <submittedName>
        <fullName evidence="1">Uncharacterized protein</fullName>
    </submittedName>
</protein>
<dbReference type="EMBL" id="KZ820109">
    <property type="protein sequence ID" value="PWN49020.1"/>
    <property type="molecule type" value="Genomic_DNA"/>
</dbReference>
<accession>A0ACD0NTF5</accession>
<name>A0ACD0NTF5_9BASI</name>
<organism evidence="1 2">
    <name type="scientific">Violaceomyces palustris</name>
    <dbReference type="NCBI Taxonomy" id="1673888"/>
    <lineage>
        <taxon>Eukaryota</taxon>
        <taxon>Fungi</taxon>
        <taxon>Dikarya</taxon>
        <taxon>Basidiomycota</taxon>
        <taxon>Ustilaginomycotina</taxon>
        <taxon>Ustilaginomycetes</taxon>
        <taxon>Violaceomycetales</taxon>
        <taxon>Violaceomycetaceae</taxon>
        <taxon>Violaceomyces</taxon>
    </lineage>
</organism>
<sequence length="82" mass="8913">MDHRHHLPLSLAFIVILVLEQPFCVLELASAAGCRGQSDTQRSGRGKSGQCARRLGHLSASLNRNLTEGARLDGFQDLCPQS</sequence>
<proteinExistence type="predicted"/>
<gene>
    <name evidence="1" type="ORF">IE53DRAFT_167417</name>
</gene>
<dbReference type="Proteomes" id="UP000245626">
    <property type="component" value="Unassembled WGS sequence"/>
</dbReference>